<dbReference type="GO" id="GO:0003677">
    <property type="term" value="F:DNA binding"/>
    <property type="evidence" value="ECO:0007669"/>
    <property type="project" value="UniProtKB-KW"/>
</dbReference>
<protein>
    <recommendedName>
        <fullName evidence="6">RNA polymerase sigma factor</fullName>
    </recommendedName>
</protein>
<dbReference type="InterPro" id="IPR000838">
    <property type="entry name" value="RNA_pol_sigma70_ECF_CS"/>
</dbReference>
<proteinExistence type="inferred from homology"/>
<dbReference type="Gene3D" id="1.10.1740.10">
    <property type="match status" value="1"/>
</dbReference>
<dbReference type="PANTHER" id="PTHR43133">
    <property type="entry name" value="RNA POLYMERASE ECF-TYPE SIGMA FACTO"/>
    <property type="match status" value="1"/>
</dbReference>
<evidence type="ECO:0000256" key="3">
    <source>
        <dbReference type="ARBA" id="ARBA00023082"/>
    </source>
</evidence>
<dbReference type="InterPro" id="IPR036388">
    <property type="entry name" value="WH-like_DNA-bd_sf"/>
</dbReference>
<dbReference type="SUPFAM" id="SSF88946">
    <property type="entry name" value="Sigma2 domain of RNA polymerase sigma factors"/>
    <property type="match status" value="1"/>
</dbReference>
<evidence type="ECO:0000259" key="8">
    <source>
        <dbReference type="Pfam" id="PF08281"/>
    </source>
</evidence>
<dbReference type="Pfam" id="PF08281">
    <property type="entry name" value="Sigma70_r4_2"/>
    <property type="match status" value="1"/>
</dbReference>
<keyword evidence="2 6" id="KW-0805">Transcription regulation</keyword>
<dbReference type="InterPro" id="IPR007627">
    <property type="entry name" value="RNA_pol_sigma70_r2"/>
</dbReference>
<dbReference type="InterPro" id="IPR014284">
    <property type="entry name" value="RNA_pol_sigma-70_dom"/>
</dbReference>
<dbReference type="Pfam" id="PF04542">
    <property type="entry name" value="Sigma70_r2"/>
    <property type="match status" value="1"/>
</dbReference>
<dbReference type="CDD" id="cd06171">
    <property type="entry name" value="Sigma70_r4"/>
    <property type="match status" value="1"/>
</dbReference>
<dbReference type="SUPFAM" id="SSF88659">
    <property type="entry name" value="Sigma3 and sigma4 domains of RNA polymerase sigma factors"/>
    <property type="match status" value="1"/>
</dbReference>
<dbReference type="InterPro" id="IPR013249">
    <property type="entry name" value="RNA_pol_sigma70_r4_t2"/>
</dbReference>
<name>A0A7W2F6E8_9BURK</name>
<keyword evidence="3 6" id="KW-0731">Sigma factor</keyword>
<evidence type="ECO:0000256" key="1">
    <source>
        <dbReference type="ARBA" id="ARBA00010641"/>
    </source>
</evidence>
<evidence type="ECO:0000256" key="4">
    <source>
        <dbReference type="ARBA" id="ARBA00023125"/>
    </source>
</evidence>
<dbReference type="Proteomes" id="UP000573499">
    <property type="component" value="Unassembled WGS sequence"/>
</dbReference>
<feature type="domain" description="RNA polymerase sigma factor 70 region 4 type 2" evidence="8">
    <location>
        <begin position="158"/>
        <end position="210"/>
    </location>
</feature>
<dbReference type="PROSITE" id="PS01063">
    <property type="entry name" value="SIGMA70_ECF"/>
    <property type="match status" value="1"/>
</dbReference>
<evidence type="ECO:0000259" key="7">
    <source>
        <dbReference type="Pfam" id="PF04542"/>
    </source>
</evidence>
<comment type="similarity">
    <text evidence="1 6">Belongs to the sigma-70 factor family. ECF subfamily.</text>
</comment>
<evidence type="ECO:0000313" key="10">
    <source>
        <dbReference type="Proteomes" id="UP000573499"/>
    </source>
</evidence>
<dbReference type="InterPro" id="IPR013324">
    <property type="entry name" value="RNA_pol_sigma_r3/r4-like"/>
</dbReference>
<organism evidence="9 10">
    <name type="scientific">Rugamonas apoptosis</name>
    <dbReference type="NCBI Taxonomy" id="2758570"/>
    <lineage>
        <taxon>Bacteria</taxon>
        <taxon>Pseudomonadati</taxon>
        <taxon>Pseudomonadota</taxon>
        <taxon>Betaproteobacteria</taxon>
        <taxon>Burkholderiales</taxon>
        <taxon>Oxalobacteraceae</taxon>
        <taxon>Telluria group</taxon>
        <taxon>Rugamonas</taxon>
    </lineage>
</organism>
<gene>
    <name evidence="9" type="ORF">H3H39_02695</name>
</gene>
<dbReference type="GO" id="GO:0016987">
    <property type="term" value="F:sigma factor activity"/>
    <property type="evidence" value="ECO:0007669"/>
    <property type="project" value="UniProtKB-KW"/>
</dbReference>
<dbReference type="PANTHER" id="PTHR43133:SF62">
    <property type="entry name" value="RNA POLYMERASE SIGMA FACTOR SIGZ"/>
    <property type="match status" value="1"/>
</dbReference>
<evidence type="ECO:0000256" key="6">
    <source>
        <dbReference type="RuleBase" id="RU000716"/>
    </source>
</evidence>
<dbReference type="InterPro" id="IPR013325">
    <property type="entry name" value="RNA_pol_sigma_r2"/>
</dbReference>
<keyword evidence="10" id="KW-1185">Reference proteome</keyword>
<comment type="caution">
    <text evidence="9">The sequence shown here is derived from an EMBL/GenBank/DDBJ whole genome shotgun (WGS) entry which is preliminary data.</text>
</comment>
<dbReference type="AlphaFoldDB" id="A0A7W2F6E8"/>
<dbReference type="NCBIfam" id="TIGR02937">
    <property type="entry name" value="sigma70-ECF"/>
    <property type="match status" value="1"/>
</dbReference>
<keyword evidence="4 6" id="KW-0238">DNA-binding</keyword>
<dbReference type="Gene3D" id="1.10.10.10">
    <property type="entry name" value="Winged helix-like DNA-binding domain superfamily/Winged helix DNA-binding domain"/>
    <property type="match status" value="1"/>
</dbReference>
<evidence type="ECO:0000256" key="5">
    <source>
        <dbReference type="ARBA" id="ARBA00023163"/>
    </source>
</evidence>
<dbReference type="GO" id="GO:0006352">
    <property type="term" value="P:DNA-templated transcription initiation"/>
    <property type="evidence" value="ECO:0007669"/>
    <property type="project" value="InterPro"/>
</dbReference>
<dbReference type="EMBL" id="JACEZU010000001">
    <property type="protein sequence ID" value="MBA5685961.1"/>
    <property type="molecule type" value="Genomic_DNA"/>
</dbReference>
<keyword evidence="5 6" id="KW-0804">Transcription</keyword>
<accession>A0A7W2F6E8</accession>
<evidence type="ECO:0000313" key="9">
    <source>
        <dbReference type="EMBL" id="MBA5685961.1"/>
    </source>
</evidence>
<reference evidence="9 10" key="1">
    <citation type="submission" date="2020-07" db="EMBL/GenBank/DDBJ databases">
        <title>Novel species isolated from subtropical streams in China.</title>
        <authorList>
            <person name="Lu H."/>
        </authorList>
    </citation>
    <scope>NUCLEOTIDE SEQUENCE [LARGE SCALE GENOMIC DNA]</scope>
    <source>
        <strain evidence="9 10">LX47W</strain>
    </source>
</reference>
<feature type="domain" description="RNA polymerase sigma-70 region 2" evidence="7">
    <location>
        <begin position="55"/>
        <end position="122"/>
    </location>
</feature>
<evidence type="ECO:0000256" key="2">
    <source>
        <dbReference type="ARBA" id="ARBA00023015"/>
    </source>
</evidence>
<sequence>MWRPAGWQKCDIFVSIPPPAQRPAVSSAAQAPDPVQLRRWLQDAAHGDAQAFRALYDATSAKLFGFALRILHKRELAEDVLQESFVAIWHNAASYQSQLAAPMTWLTTIVRNKAFDLLRRSDATVEIDSDPFATDVMNALQDPHATPPDVLQLSSEARALARCLAALEGMQRQAIGLAYFHDLSHSEVAHQLALPVGTVKTWIRRGLERLRRCLAQRERT</sequence>
<dbReference type="InterPro" id="IPR039425">
    <property type="entry name" value="RNA_pol_sigma-70-like"/>
</dbReference>